<organism evidence="1 2">
    <name type="scientific">Brassica cretica</name>
    <name type="common">Mustard</name>
    <dbReference type="NCBI Taxonomy" id="69181"/>
    <lineage>
        <taxon>Eukaryota</taxon>
        <taxon>Viridiplantae</taxon>
        <taxon>Streptophyta</taxon>
        <taxon>Embryophyta</taxon>
        <taxon>Tracheophyta</taxon>
        <taxon>Spermatophyta</taxon>
        <taxon>Magnoliopsida</taxon>
        <taxon>eudicotyledons</taxon>
        <taxon>Gunneridae</taxon>
        <taxon>Pentapetalae</taxon>
        <taxon>rosids</taxon>
        <taxon>malvids</taxon>
        <taxon>Brassicales</taxon>
        <taxon>Brassicaceae</taxon>
        <taxon>Brassiceae</taxon>
        <taxon>Brassica</taxon>
    </lineage>
</organism>
<sequence>MESFKRRQILFLWIRGEEVGRRLVATVFLCVAGKVSGKWRLPQLCVAGSCSEGCDLAPAIDLSDKDNTRVKHGCGEEGVEVIGSSGGGDDAGSYLEVGRIARCRWMGLLDSGLGPNLFGYFSWALCLDLQDDADHVYVLLPPRIT</sequence>
<reference evidence="1" key="1">
    <citation type="submission" date="2019-12" db="EMBL/GenBank/DDBJ databases">
        <title>Genome sequencing and annotation of Brassica cretica.</title>
        <authorList>
            <person name="Studholme D.J."/>
            <person name="Sarris P."/>
        </authorList>
    </citation>
    <scope>NUCLEOTIDE SEQUENCE</scope>
    <source>
        <strain evidence="1">PFS-109/04</strain>
        <tissue evidence="1">Leaf</tissue>
    </source>
</reference>
<accession>A0A8S9SHP1</accession>
<dbReference type="Proteomes" id="UP000712600">
    <property type="component" value="Unassembled WGS sequence"/>
</dbReference>
<evidence type="ECO:0000313" key="2">
    <source>
        <dbReference type="Proteomes" id="UP000712600"/>
    </source>
</evidence>
<dbReference type="EMBL" id="QGKX02000004">
    <property type="protein sequence ID" value="KAF3600187.1"/>
    <property type="molecule type" value="Genomic_DNA"/>
</dbReference>
<comment type="caution">
    <text evidence="1">The sequence shown here is derived from an EMBL/GenBank/DDBJ whole genome shotgun (WGS) entry which is preliminary data.</text>
</comment>
<gene>
    <name evidence="1" type="ORF">F2Q69_00035593</name>
</gene>
<evidence type="ECO:0000313" key="1">
    <source>
        <dbReference type="EMBL" id="KAF3600187.1"/>
    </source>
</evidence>
<proteinExistence type="predicted"/>
<protein>
    <submittedName>
        <fullName evidence="1">Uncharacterized protein</fullName>
    </submittedName>
</protein>
<name>A0A8S9SHP1_BRACR</name>
<dbReference type="AlphaFoldDB" id="A0A8S9SHP1"/>